<sequence>MATNKSQKANRINIVDPVYACLLTDTAEGTTYGDVRSLGAAMQAQVTPSLSSGTLYGNGVQQENIAKLNGIALVLDVNKIPVEERAVVLGNIYKDGVIHEKAGDEAPYIAVGYKVEQTNGKEELIWLLKGRAQPINSNVQQSTENLNFSTDSITINFIPRDSDKELRFFADSANADLTKEQIDAWFQTGPSKAPVPTS</sequence>
<dbReference type="AlphaFoldDB" id="A0A414AVG1"/>
<dbReference type="InterPro" id="IPR006490">
    <property type="entry name" value="Maj_tail_phi13"/>
</dbReference>
<evidence type="ECO:0000313" key="1">
    <source>
        <dbReference type="EMBL" id="RHC55684.1"/>
    </source>
</evidence>
<reference evidence="1 2" key="1">
    <citation type="submission" date="2018-08" db="EMBL/GenBank/DDBJ databases">
        <title>A genome reference for cultivated species of the human gut microbiota.</title>
        <authorList>
            <person name="Zou Y."/>
            <person name="Xue W."/>
            <person name="Luo G."/>
        </authorList>
    </citation>
    <scope>NUCLEOTIDE SEQUENCE [LARGE SCALE GENOMIC DNA]</scope>
    <source>
        <strain evidence="1 2">AM35-14</strain>
    </source>
</reference>
<evidence type="ECO:0000313" key="2">
    <source>
        <dbReference type="Proteomes" id="UP000283975"/>
    </source>
</evidence>
<accession>A0A414AVG1</accession>
<dbReference type="NCBIfam" id="TIGR01603">
    <property type="entry name" value="maj_tail_phi13"/>
    <property type="match status" value="1"/>
</dbReference>
<organism evidence="1 2">
    <name type="scientific">Enterocloster bolteae</name>
    <dbReference type="NCBI Taxonomy" id="208479"/>
    <lineage>
        <taxon>Bacteria</taxon>
        <taxon>Bacillati</taxon>
        <taxon>Bacillota</taxon>
        <taxon>Clostridia</taxon>
        <taxon>Lachnospirales</taxon>
        <taxon>Lachnospiraceae</taxon>
        <taxon>Enterocloster</taxon>
    </lineage>
</organism>
<protein>
    <submittedName>
        <fullName evidence="1">Phage tail protein</fullName>
    </submittedName>
</protein>
<dbReference type="Proteomes" id="UP000283975">
    <property type="component" value="Unassembled WGS sequence"/>
</dbReference>
<dbReference type="EMBL" id="QSHZ01000012">
    <property type="protein sequence ID" value="RHC55684.1"/>
    <property type="molecule type" value="Genomic_DNA"/>
</dbReference>
<proteinExistence type="predicted"/>
<name>A0A414AVG1_9FIRM</name>
<comment type="caution">
    <text evidence="1">The sequence shown here is derived from an EMBL/GenBank/DDBJ whole genome shotgun (WGS) entry which is preliminary data.</text>
</comment>
<gene>
    <name evidence="1" type="ORF">DW839_12585</name>
</gene>